<keyword evidence="3" id="KW-1185">Reference proteome</keyword>
<gene>
    <name evidence="2" type="ORF">J1N51_02340</name>
</gene>
<sequence>MWDGIDRRSGPDWVMQTVNTLNVLSWVVFVIALAIFHYARPELNNIILEFHQIPVREHWIYRLKQYLFISLYISVGLSLVSLLVNQVRNKRKTDHRRYNLVFLTIVVVAFLIVIKS</sequence>
<reference evidence="2" key="1">
    <citation type="submission" date="2021-03" db="EMBL/GenBank/DDBJ databases">
        <title>Description of Psychrosphaera ytuae sp. nov. isolated from deep sea sediment of South China Sea.</title>
        <authorList>
            <person name="Zhang J."/>
            <person name="Xu X.-D."/>
        </authorList>
    </citation>
    <scope>NUCLEOTIDE SEQUENCE</scope>
    <source>
        <strain evidence="2">MTZ26</strain>
    </source>
</reference>
<keyword evidence="1" id="KW-0472">Membrane</keyword>
<evidence type="ECO:0000313" key="2">
    <source>
        <dbReference type="EMBL" id="QTH64345.1"/>
    </source>
</evidence>
<dbReference type="KEGG" id="psym:J1N51_02340"/>
<feature type="transmembrane region" description="Helical" evidence="1">
    <location>
        <begin position="21"/>
        <end position="39"/>
    </location>
</feature>
<evidence type="ECO:0000313" key="3">
    <source>
        <dbReference type="Proteomes" id="UP000682739"/>
    </source>
</evidence>
<keyword evidence="1" id="KW-0812">Transmembrane</keyword>
<dbReference type="Proteomes" id="UP000682739">
    <property type="component" value="Chromosome"/>
</dbReference>
<accession>A0A975DEU9</accession>
<dbReference type="AlphaFoldDB" id="A0A975DEU9"/>
<dbReference type="RefSeq" id="WP_208832400.1">
    <property type="nucleotide sequence ID" value="NZ_CP072110.1"/>
</dbReference>
<organism evidence="2 3">
    <name type="scientific">Psychrosphaera ytuae</name>
    <dbReference type="NCBI Taxonomy" id="2820710"/>
    <lineage>
        <taxon>Bacteria</taxon>
        <taxon>Pseudomonadati</taxon>
        <taxon>Pseudomonadota</taxon>
        <taxon>Gammaproteobacteria</taxon>
        <taxon>Alteromonadales</taxon>
        <taxon>Pseudoalteromonadaceae</taxon>
        <taxon>Psychrosphaera</taxon>
    </lineage>
</organism>
<protein>
    <submittedName>
        <fullName evidence="2">Uncharacterized protein</fullName>
    </submittedName>
</protein>
<keyword evidence="1" id="KW-1133">Transmembrane helix</keyword>
<proteinExistence type="predicted"/>
<feature type="transmembrane region" description="Helical" evidence="1">
    <location>
        <begin position="66"/>
        <end position="85"/>
    </location>
</feature>
<evidence type="ECO:0000256" key="1">
    <source>
        <dbReference type="SAM" id="Phobius"/>
    </source>
</evidence>
<feature type="transmembrane region" description="Helical" evidence="1">
    <location>
        <begin position="97"/>
        <end position="114"/>
    </location>
</feature>
<name>A0A975DEU9_9GAMM</name>
<dbReference type="EMBL" id="CP072110">
    <property type="protein sequence ID" value="QTH64345.1"/>
    <property type="molecule type" value="Genomic_DNA"/>
</dbReference>